<evidence type="ECO:0000256" key="2">
    <source>
        <dbReference type="ARBA" id="ARBA00022525"/>
    </source>
</evidence>
<dbReference type="Pfam" id="PF00353">
    <property type="entry name" value="HemolysinCabind"/>
    <property type="match status" value="3"/>
</dbReference>
<keyword evidence="5" id="KW-1185">Reference proteome</keyword>
<evidence type="ECO:0000313" key="4">
    <source>
        <dbReference type="EMBL" id="MDQ0506613.1"/>
    </source>
</evidence>
<dbReference type="PANTHER" id="PTHR38340">
    <property type="entry name" value="S-LAYER PROTEIN"/>
    <property type="match status" value="1"/>
</dbReference>
<dbReference type="PRINTS" id="PR00313">
    <property type="entry name" value="CABNDNGRPT"/>
</dbReference>
<dbReference type="InterPro" id="IPR011049">
    <property type="entry name" value="Serralysin-like_metalloprot_C"/>
</dbReference>
<evidence type="ECO:0000313" key="5">
    <source>
        <dbReference type="Proteomes" id="UP001241747"/>
    </source>
</evidence>
<dbReference type="Gene3D" id="2.150.10.10">
    <property type="entry name" value="Serralysin-like metalloprotease, C-terminal"/>
    <property type="match status" value="3"/>
</dbReference>
<proteinExistence type="predicted"/>
<keyword evidence="2" id="KW-0964">Secreted</keyword>
<accession>A0ABU0LHJ7</accession>
<reference evidence="4 5" key="1">
    <citation type="submission" date="2023-07" db="EMBL/GenBank/DDBJ databases">
        <title>Genomic Encyclopedia of Type Strains, Phase IV (KMG-IV): sequencing the most valuable type-strain genomes for metagenomic binning, comparative biology and taxonomic classification.</title>
        <authorList>
            <person name="Goeker M."/>
        </authorList>
    </citation>
    <scope>NUCLEOTIDE SEQUENCE [LARGE SCALE GENOMIC DNA]</scope>
    <source>
        <strain evidence="4 5">DSM 3770</strain>
    </source>
</reference>
<evidence type="ECO:0000256" key="1">
    <source>
        <dbReference type="ARBA" id="ARBA00004613"/>
    </source>
</evidence>
<dbReference type="InterPro" id="IPR018511">
    <property type="entry name" value="Hemolysin-typ_Ca-bd_CS"/>
</dbReference>
<protein>
    <submittedName>
        <fullName evidence="4">Ca2+-binding RTX toxin-like protein</fullName>
    </submittedName>
</protein>
<dbReference type="InterPro" id="IPR001343">
    <property type="entry name" value="Hemolysn_Ca-bd"/>
</dbReference>
<gene>
    <name evidence="4" type="ORF">QOZ94_003424</name>
</gene>
<dbReference type="InterPro" id="IPR050557">
    <property type="entry name" value="RTX_toxin/Mannuronan_C5-epim"/>
</dbReference>
<dbReference type="RefSeq" id="WP_307500637.1">
    <property type="nucleotide sequence ID" value="NZ_JAUSVY010000008.1"/>
</dbReference>
<comment type="caution">
    <text evidence="4">The sequence shown here is derived from an EMBL/GenBank/DDBJ whole genome shotgun (WGS) entry which is preliminary data.</text>
</comment>
<comment type="subcellular location">
    <subcellularLocation>
        <location evidence="1">Secreted</location>
    </subcellularLocation>
</comment>
<dbReference type="EMBL" id="JAUSVY010000008">
    <property type="protein sequence ID" value="MDQ0506613.1"/>
    <property type="molecule type" value="Genomic_DNA"/>
</dbReference>
<dbReference type="PANTHER" id="PTHR38340:SF1">
    <property type="entry name" value="S-LAYER PROTEIN"/>
    <property type="match status" value="1"/>
</dbReference>
<feature type="compositionally biased region" description="Polar residues" evidence="3">
    <location>
        <begin position="1"/>
        <end position="10"/>
    </location>
</feature>
<feature type="non-terminal residue" evidence="4">
    <location>
        <position position="281"/>
    </location>
</feature>
<organism evidence="4 5">
    <name type="scientific">Xanthobacter agilis</name>
    <dbReference type="NCBI Taxonomy" id="47492"/>
    <lineage>
        <taxon>Bacteria</taxon>
        <taxon>Pseudomonadati</taxon>
        <taxon>Pseudomonadota</taxon>
        <taxon>Alphaproteobacteria</taxon>
        <taxon>Hyphomicrobiales</taxon>
        <taxon>Xanthobacteraceae</taxon>
        <taxon>Xanthobacter</taxon>
    </lineage>
</organism>
<sequence>MATITGTSAYGETLLGTSDDDTLDGAGGGYDTLTGGVGNDTYVVQSVSDIVEETAGDGTDTVQTALPDYDLSNAPHTDNVENLVYTGSSDFTGFGNDLANAITGGAGNDFLDGGAGDDTVTGGLGDDTYRVDTVGDTVTEAAGEGVDEVWTRLSSYTLPDNFENLFTPSSSNFTGIGNALANTLESGGGDDILRGGAGNDTLYADDGNDRLDGGSGADTLEGGAGADTYVVDSASDTVTEAVSEGTDRVFASLSAYTLTDNVENLTYTGASSFTGTGNSRA</sequence>
<feature type="region of interest" description="Disordered" evidence="3">
    <location>
        <begin position="1"/>
        <end position="24"/>
    </location>
</feature>
<evidence type="ECO:0000256" key="3">
    <source>
        <dbReference type="SAM" id="MobiDB-lite"/>
    </source>
</evidence>
<name>A0ABU0LHJ7_XANAG</name>
<dbReference type="PROSITE" id="PS00330">
    <property type="entry name" value="HEMOLYSIN_CALCIUM"/>
    <property type="match status" value="2"/>
</dbReference>
<dbReference type="SUPFAM" id="SSF51120">
    <property type="entry name" value="beta-Roll"/>
    <property type="match status" value="2"/>
</dbReference>
<dbReference type="Proteomes" id="UP001241747">
    <property type="component" value="Unassembled WGS sequence"/>
</dbReference>